<dbReference type="InterPro" id="IPR044824">
    <property type="entry name" value="MAIN-like"/>
</dbReference>
<feature type="region of interest" description="Disordered" evidence="1">
    <location>
        <begin position="767"/>
        <end position="823"/>
    </location>
</feature>
<feature type="domain" description="Aminotransferase-like plant mobile" evidence="2">
    <location>
        <begin position="321"/>
        <end position="437"/>
    </location>
</feature>
<feature type="domain" description="Aminotransferase-like plant mobile" evidence="2">
    <location>
        <begin position="438"/>
        <end position="550"/>
    </location>
</feature>
<evidence type="ECO:0000259" key="2">
    <source>
        <dbReference type="Pfam" id="PF10536"/>
    </source>
</evidence>
<dbReference type="EMBL" id="QGNW01001038">
    <property type="protein sequence ID" value="RVW57707.1"/>
    <property type="molecule type" value="Genomic_DNA"/>
</dbReference>
<dbReference type="InterPro" id="IPR019557">
    <property type="entry name" value="AminoTfrase-like_pln_mobile"/>
</dbReference>
<dbReference type="GO" id="GO:0010073">
    <property type="term" value="P:meristem maintenance"/>
    <property type="evidence" value="ECO:0007669"/>
    <property type="project" value="InterPro"/>
</dbReference>
<evidence type="ECO:0000313" key="4">
    <source>
        <dbReference type="Proteomes" id="UP000288805"/>
    </source>
</evidence>
<feature type="compositionally biased region" description="Basic residues" evidence="1">
    <location>
        <begin position="806"/>
        <end position="817"/>
    </location>
</feature>
<name>A0A438FCI5_VITVI</name>
<feature type="region of interest" description="Disordered" evidence="1">
    <location>
        <begin position="611"/>
        <end position="719"/>
    </location>
</feature>
<proteinExistence type="predicted"/>
<evidence type="ECO:0000313" key="3">
    <source>
        <dbReference type="EMBL" id="RVW57707.1"/>
    </source>
</evidence>
<accession>A0A438FCI5</accession>
<dbReference type="Proteomes" id="UP000288805">
    <property type="component" value="Unassembled WGS sequence"/>
</dbReference>
<feature type="compositionally biased region" description="Basic residues" evidence="1">
    <location>
        <begin position="773"/>
        <end position="794"/>
    </location>
</feature>
<organism evidence="3 4">
    <name type="scientific">Vitis vinifera</name>
    <name type="common">Grape</name>
    <dbReference type="NCBI Taxonomy" id="29760"/>
    <lineage>
        <taxon>Eukaryota</taxon>
        <taxon>Viridiplantae</taxon>
        <taxon>Streptophyta</taxon>
        <taxon>Embryophyta</taxon>
        <taxon>Tracheophyta</taxon>
        <taxon>Spermatophyta</taxon>
        <taxon>Magnoliopsida</taxon>
        <taxon>eudicotyledons</taxon>
        <taxon>Gunneridae</taxon>
        <taxon>Pentapetalae</taxon>
        <taxon>rosids</taxon>
        <taxon>Vitales</taxon>
        <taxon>Vitaceae</taxon>
        <taxon>Viteae</taxon>
        <taxon>Vitis</taxon>
    </lineage>
</organism>
<dbReference type="Pfam" id="PF10536">
    <property type="entry name" value="PMD"/>
    <property type="match status" value="2"/>
</dbReference>
<dbReference type="AlphaFoldDB" id="A0A438FCI5"/>
<comment type="caution">
    <text evidence="3">The sequence shown here is derived from an EMBL/GenBank/DDBJ whole genome shotgun (WGS) entry which is preliminary data.</text>
</comment>
<gene>
    <name evidence="3" type="primary">MAIL3_174</name>
    <name evidence="3" type="ORF">CK203_117316</name>
</gene>
<sequence>MLSMIFRYPILMSIENGNINYIQLPSKDDDDVRLMFHVVAQIPPSNTIEMYLQTCPRDHSSELSPSFDQEIMGHDVEILAKGNLAVQIDEMDENLAHNDEMGGNLAVVTQTVMGATNYVDIPFTNENDDVEFYDEDEINEMHYDDEPPTNEASSDDGEHIMPSPILLSLSHHLTNLGTKIVWKTIPLGGISGNVQLCVFFGHLGQVLKGSSIADQLYKLMTRRAEIRARMTVGDVYTAYAIEKFIKAKAKASGHTVTIFHRFMKHLKYHRTMEPRPLDPTVLYGQTTHRSSVAWIGVDSKELHCRRCEAIFHRTKYSMGVLFHCCSRWQPETHTFYLPQGECTITLQDIAMLIGLPVDGDVVISSTCLDWRRVCYSLLGLTPGDTNIDGQRLHLTWLSQSFPTLAPDANEESIQRYIRAYILQLIGGFLFSGNSSDKLWVWERFPFIAPHRLRIAPHDDQLPPPLLAIRWRDEFRTTSISMHVLAQYRHHLDRLTADQIIWQPYVDDMNVGLPDYCTAGKDIWCTISPLICFHIIEWHRLDRVLRQHDVDWTTRHGDYIRRWSSRHEHIARGEMAIGSLGYHDPYMVWLCTTVLEAIHEMDRLDAPFSVDATTQLQPPSGDQPTSSITRSRGVRTRGGGPYTRSSPPPHQQPISSITRSGGVRTRGEGPHTKSSPPPHQQPISSITQSGGGVRTRGRGAHTRGTRHTSVLRDAPSTDISLPPVQETLITLMEVPSTPPVVPLVASSPPSIEATLVHEELVHIANDDQQGQKTNRGRGHGRGRGRRLGRGAHGRLHVSPIEPIVEHAHHRRPLRKRKAPSCGTH</sequence>
<reference evidence="3 4" key="1">
    <citation type="journal article" date="2018" name="PLoS Genet.">
        <title>Population sequencing reveals clonal diversity and ancestral inbreeding in the grapevine cultivar Chardonnay.</title>
        <authorList>
            <person name="Roach M.J."/>
            <person name="Johnson D.L."/>
            <person name="Bohlmann J."/>
            <person name="van Vuuren H.J."/>
            <person name="Jones S.J."/>
            <person name="Pretorius I.S."/>
            <person name="Schmidt S.A."/>
            <person name="Borneman A.R."/>
        </authorList>
    </citation>
    <scope>NUCLEOTIDE SEQUENCE [LARGE SCALE GENOMIC DNA]</scope>
    <source>
        <strain evidence="4">cv. Chardonnay</strain>
        <tissue evidence="3">Leaf</tissue>
    </source>
</reference>
<dbReference type="PANTHER" id="PTHR46033">
    <property type="entry name" value="PROTEIN MAIN-LIKE 2"/>
    <property type="match status" value="1"/>
</dbReference>
<dbReference type="PANTHER" id="PTHR46033:SF8">
    <property type="entry name" value="PROTEIN MAINTENANCE OF MERISTEMS-LIKE"/>
    <property type="match status" value="1"/>
</dbReference>
<feature type="compositionally biased region" description="Polar residues" evidence="1">
    <location>
        <begin position="611"/>
        <end position="623"/>
    </location>
</feature>
<feature type="compositionally biased region" description="Basic residues" evidence="1">
    <location>
        <begin position="694"/>
        <end position="705"/>
    </location>
</feature>
<protein>
    <submittedName>
        <fullName evidence="3">Serine/threonine-protein phosphatase 7 long form-like</fullName>
    </submittedName>
</protein>
<evidence type="ECO:0000256" key="1">
    <source>
        <dbReference type="SAM" id="MobiDB-lite"/>
    </source>
</evidence>